<comment type="similarity">
    <text evidence="1">Belongs to the apolipoprotein L family.</text>
</comment>
<reference evidence="3" key="1">
    <citation type="submission" date="2017-02" db="UniProtKB">
        <authorList>
            <consortium name="WormBaseParasite"/>
        </authorList>
    </citation>
    <scope>IDENTIFICATION</scope>
</reference>
<evidence type="ECO:0000313" key="3">
    <source>
        <dbReference type="WBParaSite" id="ALUE_0000378501-mRNA-1"/>
    </source>
</evidence>
<organism evidence="2 3">
    <name type="scientific">Ascaris lumbricoides</name>
    <name type="common">Giant roundworm</name>
    <dbReference type="NCBI Taxonomy" id="6252"/>
    <lineage>
        <taxon>Eukaryota</taxon>
        <taxon>Metazoa</taxon>
        <taxon>Ecdysozoa</taxon>
        <taxon>Nematoda</taxon>
        <taxon>Chromadorea</taxon>
        <taxon>Rhabditida</taxon>
        <taxon>Spirurina</taxon>
        <taxon>Ascaridomorpha</taxon>
        <taxon>Ascaridoidea</taxon>
        <taxon>Ascarididae</taxon>
        <taxon>Ascaris</taxon>
    </lineage>
</organism>
<protein>
    <submittedName>
        <fullName evidence="3">Apolipoprotein L3-like</fullName>
    </submittedName>
</protein>
<accession>A0A0M3HPG7</accession>
<dbReference type="PANTHER" id="PTHR14096:SF28">
    <property type="entry name" value="APOLIPOPROTEIN L, 1-RELATED"/>
    <property type="match status" value="1"/>
</dbReference>
<dbReference type="InterPro" id="IPR008405">
    <property type="entry name" value="ApoL"/>
</dbReference>
<dbReference type="WBParaSite" id="ALUE_0000378501-mRNA-1">
    <property type="protein sequence ID" value="ALUE_0000378501-mRNA-1"/>
    <property type="gene ID" value="ALUE_0000378501"/>
</dbReference>
<dbReference type="GO" id="GO:0005576">
    <property type="term" value="C:extracellular region"/>
    <property type="evidence" value="ECO:0007669"/>
    <property type="project" value="InterPro"/>
</dbReference>
<keyword evidence="2" id="KW-1185">Reference proteome</keyword>
<dbReference type="GO" id="GO:0008289">
    <property type="term" value="F:lipid binding"/>
    <property type="evidence" value="ECO:0007669"/>
    <property type="project" value="InterPro"/>
</dbReference>
<dbReference type="PANTHER" id="PTHR14096">
    <property type="entry name" value="APOLIPOPROTEIN L"/>
    <property type="match status" value="1"/>
</dbReference>
<dbReference type="AlphaFoldDB" id="A0A0M3HPG7"/>
<dbReference type="GO" id="GO:0042157">
    <property type="term" value="P:lipoprotein metabolic process"/>
    <property type="evidence" value="ECO:0007669"/>
    <property type="project" value="InterPro"/>
</dbReference>
<name>A0A0M3HPG7_ASCLU</name>
<sequence>MIQQDDYKLLCRSADTTFMTTSTIAFDECIDVAFLQMYICNDYDDKIQHLEYSIDEFISAYHSFDINGRNLINELRNAADELEDLTTNCNISTVAASSVGVAGGTVAVVGSFLLPPLLVGGIAIAAASTISNFCIQLVKFTTLRNAVGKLEKLYKRDEELAHKLDELYQIAMLLNLFDAESDSNNKDPSSNLVNGEQIAKSLGMMLCSAPAKCTAAGVHVAGEGLKSVSNTAQLAGGSANGLLNVGVRGGSGLVLRSVMCGALVFGVVIDGVTMFISARDLVKGTGKKLGEILRKQADIKEEQLDRIKERIAASGLITIQKTTVGNRL</sequence>
<evidence type="ECO:0000313" key="2">
    <source>
        <dbReference type="Proteomes" id="UP000036681"/>
    </source>
</evidence>
<dbReference type="Pfam" id="PF05461">
    <property type="entry name" value="ApoL"/>
    <property type="match status" value="1"/>
</dbReference>
<dbReference type="Proteomes" id="UP000036681">
    <property type="component" value="Unplaced"/>
</dbReference>
<evidence type="ECO:0000256" key="1">
    <source>
        <dbReference type="ARBA" id="ARBA00010090"/>
    </source>
</evidence>
<dbReference type="GO" id="GO:0006869">
    <property type="term" value="P:lipid transport"/>
    <property type="evidence" value="ECO:0007669"/>
    <property type="project" value="InterPro"/>
</dbReference>
<dbReference type="GO" id="GO:0016020">
    <property type="term" value="C:membrane"/>
    <property type="evidence" value="ECO:0007669"/>
    <property type="project" value="TreeGrafter"/>
</dbReference>
<proteinExistence type="inferred from homology"/>